<dbReference type="Proteomes" id="UP001046870">
    <property type="component" value="Chromosome 2"/>
</dbReference>
<evidence type="ECO:0000313" key="3">
    <source>
        <dbReference type="EMBL" id="KAG7487969.1"/>
    </source>
</evidence>
<feature type="compositionally biased region" description="Low complexity" evidence="2">
    <location>
        <begin position="223"/>
        <end position="242"/>
    </location>
</feature>
<gene>
    <name evidence="3" type="ORF">MATL_G00029030</name>
</gene>
<protein>
    <submittedName>
        <fullName evidence="3">Uncharacterized protein</fullName>
    </submittedName>
</protein>
<evidence type="ECO:0000313" key="4">
    <source>
        <dbReference type="Proteomes" id="UP001046870"/>
    </source>
</evidence>
<feature type="region of interest" description="Disordered" evidence="2">
    <location>
        <begin position="219"/>
        <end position="242"/>
    </location>
</feature>
<dbReference type="AlphaFoldDB" id="A0A9D3TJW6"/>
<feature type="region of interest" description="Disordered" evidence="2">
    <location>
        <begin position="31"/>
        <end position="70"/>
    </location>
</feature>
<dbReference type="GO" id="GO:0045727">
    <property type="term" value="P:positive regulation of translation"/>
    <property type="evidence" value="ECO:0007669"/>
    <property type="project" value="TreeGrafter"/>
</dbReference>
<reference evidence="3" key="1">
    <citation type="submission" date="2021-01" db="EMBL/GenBank/DDBJ databases">
        <authorList>
            <person name="Zahm M."/>
            <person name="Roques C."/>
            <person name="Cabau C."/>
            <person name="Klopp C."/>
            <person name="Donnadieu C."/>
            <person name="Jouanno E."/>
            <person name="Lampietro C."/>
            <person name="Louis A."/>
            <person name="Herpin A."/>
            <person name="Echchiki A."/>
            <person name="Berthelot C."/>
            <person name="Parey E."/>
            <person name="Roest-Crollius H."/>
            <person name="Braasch I."/>
            <person name="Postlethwait J."/>
            <person name="Bobe J."/>
            <person name="Montfort J."/>
            <person name="Bouchez O."/>
            <person name="Begum T."/>
            <person name="Mejri S."/>
            <person name="Adams A."/>
            <person name="Chen W.-J."/>
            <person name="Guiguen Y."/>
        </authorList>
    </citation>
    <scope>NUCLEOTIDE SEQUENCE</scope>
    <source>
        <strain evidence="3">YG-15Mar2019-1</strain>
        <tissue evidence="3">Brain</tissue>
    </source>
</reference>
<feature type="compositionally biased region" description="Basic and acidic residues" evidence="2">
    <location>
        <begin position="49"/>
        <end position="70"/>
    </location>
</feature>
<dbReference type="EMBL" id="JAFDVH010000002">
    <property type="protein sequence ID" value="KAG7487969.1"/>
    <property type="molecule type" value="Genomic_DNA"/>
</dbReference>
<keyword evidence="1" id="KW-0175">Coiled coil</keyword>
<dbReference type="InterPro" id="IPR027997">
    <property type="entry name" value="Largen/INSYN1"/>
</dbReference>
<proteinExistence type="predicted"/>
<organism evidence="3 4">
    <name type="scientific">Megalops atlanticus</name>
    <name type="common">Tarpon</name>
    <name type="synonym">Clupea gigantea</name>
    <dbReference type="NCBI Taxonomy" id="7932"/>
    <lineage>
        <taxon>Eukaryota</taxon>
        <taxon>Metazoa</taxon>
        <taxon>Chordata</taxon>
        <taxon>Craniata</taxon>
        <taxon>Vertebrata</taxon>
        <taxon>Euteleostomi</taxon>
        <taxon>Actinopterygii</taxon>
        <taxon>Neopterygii</taxon>
        <taxon>Teleostei</taxon>
        <taxon>Elopiformes</taxon>
        <taxon>Megalopidae</taxon>
        <taxon>Megalops</taxon>
    </lineage>
</organism>
<dbReference type="OrthoDB" id="8615648at2759"/>
<dbReference type="PANTHER" id="PTHR15917:SF0">
    <property type="entry name" value="PROTEIN LARGEN"/>
    <property type="match status" value="1"/>
</dbReference>
<feature type="region of interest" description="Disordered" evidence="2">
    <location>
        <begin position="284"/>
        <end position="345"/>
    </location>
</feature>
<evidence type="ECO:0000256" key="1">
    <source>
        <dbReference type="ARBA" id="ARBA00023054"/>
    </source>
</evidence>
<name>A0A9D3TJW6_MEGAT</name>
<comment type="caution">
    <text evidence="3">The sequence shown here is derived from an EMBL/GenBank/DDBJ whole genome shotgun (WGS) entry which is preliminary data.</text>
</comment>
<dbReference type="PANTHER" id="PTHR15917">
    <property type="match status" value="1"/>
</dbReference>
<accession>A0A9D3TJW6</accession>
<feature type="compositionally biased region" description="Polar residues" evidence="2">
    <location>
        <begin position="325"/>
        <end position="340"/>
    </location>
</feature>
<keyword evidence="4" id="KW-1185">Reference proteome</keyword>
<dbReference type="GO" id="GO:0045793">
    <property type="term" value="P:positive regulation of cell size"/>
    <property type="evidence" value="ECO:0007669"/>
    <property type="project" value="TreeGrafter"/>
</dbReference>
<evidence type="ECO:0000256" key="2">
    <source>
        <dbReference type="SAM" id="MobiDB-lite"/>
    </source>
</evidence>
<sequence>MFSDSRQLGKHRVFQHNTPQRWLHNGVMVQRDTGHMGPSRQTEASLLQPDRRRETAPVEEKGNAQEKERTETNFDGQNIQRKLLFAEQKRCTLPDSVGQSVPRESNTARWNRAPEPRQRYSVTVREHFSDYACTSYQTEPHPSGRKYAPPPPMGFKEQGQSRESGFDGPKMSQAVIRDQIRRVVGDLEGVLGGLKQVHLEMKEVVQQIELLTSNIDLGEEEPSNSLPSDTLCSSSSSGVMVSSHKMIEDHTSRQADAGRTSLKMHPDSFDPPCAQSICCRCKPGSGTEPRRGPSSGSNKCATHSKPSSNPTRRPRPRVSQGRGWISSSPFQTSLSANQPESGGHTRAWKNCFQKQETSSVPLQWSGGQDGEGKRVLEGAALSHQAQTALHHGVRGRQRASGPWDGEMGLARWTEGQRAQGDRHLTLRWSHKHRETGVMLTGAGQV</sequence>